<dbReference type="Proteomes" id="UP001295462">
    <property type="component" value="Unassembled WGS sequence"/>
</dbReference>
<evidence type="ECO:0000259" key="1">
    <source>
        <dbReference type="PROSITE" id="PS50943"/>
    </source>
</evidence>
<comment type="caution">
    <text evidence="2">The sequence shown here is derived from an EMBL/GenBank/DDBJ whole genome shotgun (WGS) entry which is preliminary data.</text>
</comment>
<dbReference type="EMBL" id="CAKMUD010000020">
    <property type="protein sequence ID" value="CAH1572259.1"/>
    <property type="molecule type" value="Genomic_DNA"/>
</dbReference>
<feature type="domain" description="HTH cro/C1-type" evidence="1">
    <location>
        <begin position="33"/>
        <end position="72"/>
    </location>
</feature>
<dbReference type="PROSITE" id="PS50943">
    <property type="entry name" value="HTH_CROC1"/>
    <property type="match status" value="1"/>
</dbReference>
<reference evidence="2" key="1">
    <citation type="submission" date="2022-01" db="EMBL/GenBank/DDBJ databases">
        <authorList>
            <person name="Lagorce A."/>
        </authorList>
    </citation>
    <scope>NUCLEOTIDE SEQUENCE</scope>
    <source>
        <strain evidence="2">Th15_F1_A12</strain>
    </source>
</reference>
<organism evidence="2 3">
    <name type="scientific">Vibrio jasicida</name>
    <dbReference type="NCBI Taxonomy" id="766224"/>
    <lineage>
        <taxon>Bacteria</taxon>
        <taxon>Pseudomonadati</taxon>
        <taxon>Pseudomonadota</taxon>
        <taxon>Gammaproteobacteria</taxon>
        <taxon>Vibrionales</taxon>
        <taxon>Vibrionaceae</taxon>
        <taxon>Vibrio</taxon>
    </lineage>
</organism>
<dbReference type="InterPro" id="IPR010982">
    <property type="entry name" value="Lambda_DNA-bd_dom_sf"/>
</dbReference>
<dbReference type="InterPro" id="IPR001387">
    <property type="entry name" value="Cro/C1-type_HTH"/>
</dbReference>
<dbReference type="SMART" id="SM00530">
    <property type="entry name" value="HTH_XRE"/>
    <property type="match status" value="1"/>
</dbReference>
<protein>
    <submittedName>
        <fullName evidence="2">HTH cro/C1-type domain-containing protein</fullName>
    </submittedName>
</protein>
<evidence type="ECO:0000313" key="2">
    <source>
        <dbReference type="EMBL" id="CAH1572259.1"/>
    </source>
</evidence>
<sequence>MSFGSILKELRIKSQMTQKSVVKKFNELDNYNSELASIDIVSISRWERGVTIPSKQKMILALRTLDGDIYKLYKLLNLRNIESESKAYISFCKLVENTANLVYIASKRKFEAAEYKNVAYSPLHPLTKKKEIEFISEYFTSKRGLREIPLNMGDLISQQINGEIRYFCRYDENMSVVAHSFWVKYSNCQKDLFIEAFKNAQRLQPYIKRNKSFLYIPDFTWHNKSWFFFILDQLLIYLLNNNDILKVYISYHLDVSLSILSELGFKVTSLRKRCCDKKVDIKLAEIDAHILLSNVDLMRRVISA</sequence>
<proteinExistence type="predicted"/>
<dbReference type="SUPFAM" id="SSF47413">
    <property type="entry name" value="lambda repressor-like DNA-binding domains"/>
    <property type="match status" value="1"/>
</dbReference>
<dbReference type="RefSeq" id="WP_409588259.1">
    <property type="nucleotide sequence ID" value="NZ_CAKMTZ010000017.1"/>
</dbReference>
<name>A0AAU9QG85_9VIBR</name>
<dbReference type="GO" id="GO:0003677">
    <property type="term" value="F:DNA binding"/>
    <property type="evidence" value="ECO:0007669"/>
    <property type="project" value="InterPro"/>
</dbReference>
<dbReference type="AlphaFoldDB" id="A0AAU9QG85"/>
<evidence type="ECO:0000313" key="3">
    <source>
        <dbReference type="Proteomes" id="UP001295462"/>
    </source>
</evidence>
<dbReference type="CDD" id="cd00093">
    <property type="entry name" value="HTH_XRE"/>
    <property type="match status" value="1"/>
</dbReference>
<accession>A0AAU9QG85</accession>
<gene>
    <name evidence="2" type="ORF">THF1A12_1160001</name>
</gene>
<dbReference type="Gene3D" id="1.10.260.40">
    <property type="entry name" value="lambda repressor-like DNA-binding domains"/>
    <property type="match status" value="1"/>
</dbReference>